<dbReference type="AlphaFoldDB" id="A0A5B7K9S0"/>
<accession>A0A5B7K9S0</accession>
<evidence type="ECO:0000256" key="1">
    <source>
        <dbReference type="SAM" id="MobiDB-lite"/>
    </source>
</evidence>
<organism evidence="2 3">
    <name type="scientific">Portunus trituberculatus</name>
    <name type="common">Swimming crab</name>
    <name type="synonym">Neptunus trituberculatus</name>
    <dbReference type="NCBI Taxonomy" id="210409"/>
    <lineage>
        <taxon>Eukaryota</taxon>
        <taxon>Metazoa</taxon>
        <taxon>Ecdysozoa</taxon>
        <taxon>Arthropoda</taxon>
        <taxon>Crustacea</taxon>
        <taxon>Multicrustacea</taxon>
        <taxon>Malacostraca</taxon>
        <taxon>Eumalacostraca</taxon>
        <taxon>Eucarida</taxon>
        <taxon>Decapoda</taxon>
        <taxon>Pleocyemata</taxon>
        <taxon>Brachyura</taxon>
        <taxon>Eubrachyura</taxon>
        <taxon>Portunoidea</taxon>
        <taxon>Portunidae</taxon>
        <taxon>Portuninae</taxon>
        <taxon>Portunus</taxon>
    </lineage>
</organism>
<gene>
    <name evidence="2" type="ORF">E2C01_099217</name>
</gene>
<dbReference type="Proteomes" id="UP000324222">
    <property type="component" value="Unassembled WGS sequence"/>
</dbReference>
<keyword evidence="3" id="KW-1185">Reference proteome</keyword>
<name>A0A5B7K9S0_PORTR</name>
<dbReference type="EMBL" id="VSRR010136730">
    <property type="protein sequence ID" value="MPD03576.1"/>
    <property type="molecule type" value="Genomic_DNA"/>
</dbReference>
<feature type="region of interest" description="Disordered" evidence="1">
    <location>
        <begin position="32"/>
        <end position="71"/>
    </location>
</feature>
<evidence type="ECO:0000313" key="2">
    <source>
        <dbReference type="EMBL" id="MPD03576.1"/>
    </source>
</evidence>
<proteinExistence type="predicted"/>
<sequence>MEFLTPCCKGYHEFLIYSPSASSLAHKRLIHQQKPSPNHALLHLDTPFHHPSRPQHPTRHPASNKPPQGHR</sequence>
<feature type="compositionally biased region" description="Basic residues" evidence="1">
    <location>
        <begin position="50"/>
        <end position="59"/>
    </location>
</feature>
<protein>
    <submittedName>
        <fullName evidence="2">Uncharacterized protein</fullName>
    </submittedName>
</protein>
<evidence type="ECO:0000313" key="3">
    <source>
        <dbReference type="Proteomes" id="UP000324222"/>
    </source>
</evidence>
<reference evidence="2 3" key="1">
    <citation type="submission" date="2019-05" db="EMBL/GenBank/DDBJ databases">
        <title>Another draft genome of Portunus trituberculatus and its Hox gene families provides insights of decapod evolution.</title>
        <authorList>
            <person name="Jeong J.-H."/>
            <person name="Song I."/>
            <person name="Kim S."/>
            <person name="Choi T."/>
            <person name="Kim D."/>
            <person name="Ryu S."/>
            <person name="Kim W."/>
        </authorList>
    </citation>
    <scope>NUCLEOTIDE SEQUENCE [LARGE SCALE GENOMIC DNA]</scope>
    <source>
        <tissue evidence="2">Muscle</tissue>
    </source>
</reference>
<comment type="caution">
    <text evidence="2">The sequence shown here is derived from an EMBL/GenBank/DDBJ whole genome shotgun (WGS) entry which is preliminary data.</text>
</comment>